<dbReference type="AlphaFoldDB" id="A0A518DN02"/>
<dbReference type="InterPro" id="IPR002130">
    <property type="entry name" value="Cyclophilin-type_PPIase_dom"/>
</dbReference>
<dbReference type="Gene3D" id="2.40.100.10">
    <property type="entry name" value="Cyclophilin-like"/>
    <property type="match status" value="1"/>
</dbReference>
<dbReference type="PROSITE" id="PS00170">
    <property type="entry name" value="CSA_PPIASE_1"/>
    <property type="match status" value="1"/>
</dbReference>
<name>A0A518DN02_9BACT</name>
<dbReference type="EMBL" id="CP036433">
    <property type="protein sequence ID" value="QDU93214.1"/>
    <property type="molecule type" value="Genomic_DNA"/>
</dbReference>
<evidence type="ECO:0000256" key="1">
    <source>
        <dbReference type="ARBA" id="ARBA00007365"/>
    </source>
</evidence>
<evidence type="ECO:0000256" key="3">
    <source>
        <dbReference type="ARBA" id="ARBA00023110"/>
    </source>
</evidence>
<feature type="compositionally biased region" description="Low complexity" evidence="5">
    <location>
        <begin position="30"/>
        <end position="41"/>
    </location>
</feature>
<evidence type="ECO:0000256" key="5">
    <source>
        <dbReference type="SAM" id="MobiDB-lite"/>
    </source>
</evidence>
<feature type="compositionally biased region" description="Low complexity" evidence="5">
    <location>
        <begin position="68"/>
        <end position="79"/>
    </location>
</feature>
<dbReference type="Pfam" id="PF00160">
    <property type="entry name" value="Pro_isomerase"/>
    <property type="match status" value="1"/>
</dbReference>
<feature type="domain" description="PPIase cyclophilin-type" evidence="6">
    <location>
        <begin position="274"/>
        <end position="415"/>
    </location>
</feature>
<keyword evidence="4 7" id="KW-0413">Isomerase</keyword>
<dbReference type="Proteomes" id="UP000317648">
    <property type="component" value="Chromosome"/>
</dbReference>
<dbReference type="KEGG" id="lcre:Pla8534_09930"/>
<dbReference type="PROSITE" id="PS50072">
    <property type="entry name" value="CSA_PPIASE_2"/>
    <property type="match status" value="1"/>
</dbReference>
<evidence type="ECO:0000256" key="2">
    <source>
        <dbReference type="ARBA" id="ARBA00013194"/>
    </source>
</evidence>
<accession>A0A518DN02</accession>
<dbReference type="InterPro" id="IPR029000">
    <property type="entry name" value="Cyclophilin-like_dom_sf"/>
</dbReference>
<gene>
    <name evidence="7" type="primary">ppiB_1</name>
    <name evidence="7" type="ORF">Pla8534_09930</name>
</gene>
<dbReference type="RefSeq" id="WP_231756529.1">
    <property type="nucleotide sequence ID" value="NZ_CP036433.1"/>
</dbReference>
<dbReference type="PRINTS" id="PR00153">
    <property type="entry name" value="CSAPPISMRASE"/>
</dbReference>
<comment type="similarity">
    <text evidence="1">Belongs to the cyclophilin-type PPIase family.</text>
</comment>
<dbReference type="PANTHER" id="PTHR45625">
    <property type="entry name" value="PEPTIDYL-PROLYL CIS-TRANS ISOMERASE-RELATED"/>
    <property type="match status" value="1"/>
</dbReference>
<keyword evidence="3" id="KW-0697">Rotamase</keyword>
<dbReference type="EC" id="5.2.1.8" evidence="2"/>
<dbReference type="InterPro" id="IPR044666">
    <property type="entry name" value="Cyclophilin_A-like"/>
</dbReference>
<organism evidence="7 8">
    <name type="scientific">Lignipirellula cremea</name>
    <dbReference type="NCBI Taxonomy" id="2528010"/>
    <lineage>
        <taxon>Bacteria</taxon>
        <taxon>Pseudomonadati</taxon>
        <taxon>Planctomycetota</taxon>
        <taxon>Planctomycetia</taxon>
        <taxon>Pirellulales</taxon>
        <taxon>Pirellulaceae</taxon>
        <taxon>Lignipirellula</taxon>
    </lineage>
</organism>
<dbReference type="PANTHER" id="PTHR45625:SF4">
    <property type="entry name" value="PEPTIDYLPROLYL ISOMERASE DOMAIN AND WD REPEAT-CONTAINING PROTEIN 1"/>
    <property type="match status" value="1"/>
</dbReference>
<feature type="compositionally biased region" description="Basic and acidic residues" evidence="5">
    <location>
        <begin position="422"/>
        <end position="434"/>
    </location>
</feature>
<feature type="region of interest" description="Disordered" evidence="5">
    <location>
        <begin position="29"/>
        <end position="80"/>
    </location>
</feature>
<dbReference type="InterPro" id="IPR020892">
    <property type="entry name" value="Cyclophilin-type_PPIase_CS"/>
</dbReference>
<dbReference type="SUPFAM" id="SSF50891">
    <property type="entry name" value="Cyclophilin-like"/>
    <property type="match status" value="1"/>
</dbReference>
<evidence type="ECO:0000259" key="6">
    <source>
        <dbReference type="PROSITE" id="PS50072"/>
    </source>
</evidence>
<dbReference type="GO" id="GO:0003755">
    <property type="term" value="F:peptidyl-prolyl cis-trans isomerase activity"/>
    <property type="evidence" value="ECO:0007669"/>
    <property type="project" value="UniProtKB-KW"/>
</dbReference>
<proteinExistence type="inferred from homology"/>
<evidence type="ECO:0000313" key="7">
    <source>
        <dbReference type="EMBL" id="QDU93214.1"/>
    </source>
</evidence>
<evidence type="ECO:0000313" key="8">
    <source>
        <dbReference type="Proteomes" id="UP000317648"/>
    </source>
</evidence>
<dbReference type="GO" id="GO:0006457">
    <property type="term" value="P:protein folding"/>
    <property type="evidence" value="ECO:0007669"/>
    <property type="project" value="InterPro"/>
</dbReference>
<feature type="region of interest" description="Disordered" evidence="5">
    <location>
        <begin position="402"/>
        <end position="434"/>
    </location>
</feature>
<protein>
    <recommendedName>
        <fullName evidence="2">peptidylprolyl isomerase</fullName>
        <ecNumber evidence="2">5.2.1.8</ecNumber>
    </recommendedName>
</protein>
<evidence type="ECO:0000256" key="4">
    <source>
        <dbReference type="ARBA" id="ARBA00023235"/>
    </source>
</evidence>
<dbReference type="CDD" id="cd00317">
    <property type="entry name" value="cyclophilin"/>
    <property type="match status" value="1"/>
</dbReference>
<feature type="compositionally biased region" description="Basic and acidic residues" evidence="5">
    <location>
        <begin position="49"/>
        <end position="65"/>
    </location>
</feature>
<sequence length="434" mass="48246">MSRRLLYYVLPLPFVLLIFAGAFSSLSLGDEPPAAPASAEPDSPEADSPEAKADDPAKPEVKEPAPAEEPAPAVEPVKPAVEKRPLDPVAAKAAKAAYEAKLSEWRDLLIAMRKFYEDHHLASTDAEAAPHREKWEAAMKQGKKILDELVPLAKTAYQAAPNTDKQITNFLNAMLIDRAGHDDYETAWELADLLLEQGGESPAAYNPAGLAAYTTNHYEAADLLFTQAKQQDVKSEERDKLWPTINYHHGEWAREEKLRAEEAEKNDLPRVKMSTTAGDMVLELFEDQAPQTVANFISLVEDGFYDGLEFHRVLPAFMMQGGDPDSDGTGGPGYFIYDECGREDARMHFRGVISMAHSGNPNTGGSQFFIMFSQAEWLDRKHTVFGRVIEGLDVLSKIQRIDPEDEKAQPKPDAITKATVLRKRDHEYKPTKVQ</sequence>
<keyword evidence="8" id="KW-1185">Reference proteome</keyword>
<reference evidence="7 8" key="1">
    <citation type="submission" date="2019-02" db="EMBL/GenBank/DDBJ databases">
        <title>Deep-cultivation of Planctomycetes and their phenomic and genomic characterization uncovers novel biology.</title>
        <authorList>
            <person name="Wiegand S."/>
            <person name="Jogler M."/>
            <person name="Boedeker C."/>
            <person name="Pinto D."/>
            <person name="Vollmers J."/>
            <person name="Rivas-Marin E."/>
            <person name="Kohn T."/>
            <person name="Peeters S.H."/>
            <person name="Heuer A."/>
            <person name="Rast P."/>
            <person name="Oberbeckmann S."/>
            <person name="Bunk B."/>
            <person name="Jeske O."/>
            <person name="Meyerdierks A."/>
            <person name="Storesund J.E."/>
            <person name="Kallscheuer N."/>
            <person name="Luecker S."/>
            <person name="Lage O.M."/>
            <person name="Pohl T."/>
            <person name="Merkel B.J."/>
            <person name="Hornburger P."/>
            <person name="Mueller R.-W."/>
            <person name="Bruemmer F."/>
            <person name="Labrenz M."/>
            <person name="Spormann A.M."/>
            <person name="Op den Camp H."/>
            <person name="Overmann J."/>
            <person name="Amann R."/>
            <person name="Jetten M.S.M."/>
            <person name="Mascher T."/>
            <person name="Medema M.H."/>
            <person name="Devos D.P."/>
            <person name="Kaster A.-K."/>
            <person name="Ovreas L."/>
            <person name="Rohde M."/>
            <person name="Galperin M.Y."/>
            <person name="Jogler C."/>
        </authorList>
    </citation>
    <scope>NUCLEOTIDE SEQUENCE [LARGE SCALE GENOMIC DNA]</scope>
    <source>
        <strain evidence="7 8">Pla85_3_4</strain>
    </source>
</reference>